<dbReference type="InterPro" id="IPR006342">
    <property type="entry name" value="FkbM_mtfrase"/>
</dbReference>
<proteinExistence type="predicted"/>
<evidence type="ECO:0000313" key="2">
    <source>
        <dbReference type="EMBL" id="MBD3327215.1"/>
    </source>
</evidence>
<protein>
    <submittedName>
        <fullName evidence="2">FkbM family methyltransferase</fullName>
    </submittedName>
</protein>
<evidence type="ECO:0000259" key="1">
    <source>
        <dbReference type="Pfam" id="PF05050"/>
    </source>
</evidence>
<keyword evidence="2" id="KW-0808">Transferase</keyword>
<dbReference type="SUPFAM" id="SSF53335">
    <property type="entry name" value="S-adenosyl-L-methionine-dependent methyltransferases"/>
    <property type="match status" value="1"/>
</dbReference>
<reference evidence="2" key="1">
    <citation type="submission" date="2019-11" db="EMBL/GenBank/DDBJ databases">
        <title>Microbial mats filling the niche in hypersaline microbial mats.</title>
        <authorList>
            <person name="Wong H.L."/>
            <person name="Macleod F.I."/>
            <person name="White R.A. III"/>
            <person name="Burns B.P."/>
        </authorList>
    </citation>
    <scope>NUCLEOTIDE SEQUENCE</scope>
    <source>
        <strain evidence="2">Rbin_158</strain>
    </source>
</reference>
<dbReference type="InterPro" id="IPR052514">
    <property type="entry name" value="SAM-dependent_MTase"/>
</dbReference>
<comment type="caution">
    <text evidence="2">The sequence shown here is derived from an EMBL/GenBank/DDBJ whole genome shotgun (WGS) entry which is preliminary data.</text>
</comment>
<dbReference type="Gene3D" id="3.40.50.150">
    <property type="entry name" value="Vaccinia Virus protein VP39"/>
    <property type="match status" value="1"/>
</dbReference>
<dbReference type="Proteomes" id="UP000649604">
    <property type="component" value="Unassembled WGS sequence"/>
</dbReference>
<dbReference type="CDD" id="cd02440">
    <property type="entry name" value="AdoMet_MTases"/>
    <property type="match status" value="1"/>
</dbReference>
<name>A0A9D5K064_9BACT</name>
<dbReference type="GO" id="GO:0008168">
    <property type="term" value="F:methyltransferase activity"/>
    <property type="evidence" value="ECO:0007669"/>
    <property type="project" value="UniProtKB-KW"/>
</dbReference>
<dbReference type="AlphaFoldDB" id="A0A9D5K064"/>
<dbReference type="Pfam" id="PF05050">
    <property type="entry name" value="Methyltransf_21"/>
    <property type="match status" value="1"/>
</dbReference>
<accession>A0A9D5K064</accession>
<dbReference type="InterPro" id="IPR029063">
    <property type="entry name" value="SAM-dependent_MTases_sf"/>
</dbReference>
<dbReference type="PANTHER" id="PTHR34203:SF15">
    <property type="entry name" value="SLL1173 PROTEIN"/>
    <property type="match status" value="1"/>
</dbReference>
<dbReference type="PANTHER" id="PTHR34203">
    <property type="entry name" value="METHYLTRANSFERASE, FKBM FAMILY PROTEIN"/>
    <property type="match status" value="1"/>
</dbReference>
<gene>
    <name evidence="2" type="ORF">GF339_21695</name>
</gene>
<keyword evidence="2" id="KW-0489">Methyltransferase</keyword>
<feature type="domain" description="Methyltransferase FkbM" evidence="1">
    <location>
        <begin position="99"/>
        <end position="260"/>
    </location>
</feature>
<dbReference type="EMBL" id="WJJP01000706">
    <property type="protein sequence ID" value="MBD3327215.1"/>
    <property type="molecule type" value="Genomic_DNA"/>
</dbReference>
<dbReference type="NCBIfam" id="TIGR01444">
    <property type="entry name" value="fkbM_fam"/>
    <property type="match status" value="1"/>
</dbReference>
<sequence length="298" mass="34057">MTQRFMIRRGCIAVELSAWYLRRFPFDIAKWRLWKWTKPAIRQLGALLPPRVLWTKDQFRLLIDPNDHLGREIFLWGEYEPGCSHVMRRLLNPGDNVLDIGANIGYFTFLAASYVGETGKVIAFEASPITFQQLKRNTDLNQFKQVEIRCQAVSKAPGRLTFYQGPFDHSGVSALRPISNSSASFEVQTLKLDQERESLPTIAYVKIDVEGAEFDVLTGMQEILHRDSPEVMLELTDEYLKDFGSSAEALVTLMGEQGYTCYMISDQGLTPLTHWDPTLTDQQVNVLFSVHDVSSIRW</sequence>
<evidence type="ECO:0000313" key="3">
    <source>
        <dbReference type="Proteomes" id="UP000649604"/>
    </source>
</evidence>
<organism evidence="2 3">
    <name type="scientific">candidate division KSB3 bacterium</name>
    <dbReference type="NCBI Taxonomy" id="2044937"/>
    <lineage>
        <taxon>Bacteria</taxon>
        <taxon>candidate division KSB3</taxon>
    </lineage>
</organism>
<dbReference type="GO" id="GO:0032259">
    <property type="term" value="P:methylation"/>
    <property type="evidence" value="ECO:0007669"/>
    <property type="project" value="UniProtKB-KW"/>
</dbReference>